<evidence type="ECO:0000313" key="10">
    <source>
        <dbReference type="EMBL" id="SEF42169.1"/>
    </source>
</evidence>
<feature type="transmembrane region" description="Helical" evidence="8">
    <location>
        <begin position="428"/>
        <end position="448"/>
    </location>
</feature>
<keyword evidence="4" id="KW-1003">Cell membrane</keyword>
<comment type="similarity">
    <text evidence="2">Belongs to the AAE transporter (TC 2.A.81) family.</text>
</comment>
<dbReference type="Proteomes" id="UP000236725">
    <property type="component" value="Unassembled WGS sequence"/>
</dbReference>
<evidence type="ECO:0000256" key="6">
    <source>
        <dbReference type="ARBA" id="ARBA00022989"/>
    </source>
</evidence>
<dbReference type="InterPro" id="IPR006037">
    <property type="entry name" value="RCK_C"/>
</dbReference>
<dbReference type="Gene3D" id="3.30.70.1450">
    <property type="entry name" value="Regulator of K+ conductance, C-terminal domain"/>
    <property type="match status" value="2"/>
</dbReference>
<dbReference type="SUPFAM" id="SSF116726">
    <property type="entry name" value="TrkA C-terminal domain-like"/>
    <property type="match status" value="2"/>
</dbReference>
<dbReference type="AlphaFoldDB" id="A0A8G2BTM2"/>
<feature type="transmembrane region" description="Helical" evidence="8">
    <location>
        <begin position="82"/>
        <end position="103"/>
    </location>
</feature>
<keyword evidence="6 8" id="KW-1133">Transmembrane helix</keyword>
<feature type="transmembrane region" description="Helical" evidence="8">
    <location>
        <begin position="115"/>
        <end position="138"/>
    </location>
</feature>
<evidence type="ECO:0000256" key="7">
    <source>
        <dbReference type="ARBA" id="ARBA00023136"/>
    </source>
</evidence>
<feature type="domain" description="RCK C-terminal" evidence="9">
    <location>
        <begin position="303"/>
        <end position="389"/>
    </location>
</feature>
<dbReference type="Pfam" id="PF06826">
    <property type="entry name" value="Asp-Al_Ex"/>
    <property type="match status" value="2"/>
</dbReference>
<comment type="caution">
    <text evidence="10">The sequence shown here is derived from an EMBL/GenBank/DDBJ whole genome shotgun (WGS) entry which is preliminary data.</text>
</comment>
<feature type="transmembrane region" description="Helical" evidence="8">
    <location>
        <begin position="491"/>
        <end position="512"/>
    </location>
</feature>
<dbReference type="GO" id="GO:0006813">
    <property type="term" value="P:potassium ion transport"/>
    <property type="evidence" value="ECO:0007669"/>
    <property type="project" value="InterPro"/>
</dbReference>
<keyword evidence="7 8" id="KW-0472">Membrane</keyword>
<dbReference type="GO" id="GO:0008324">
    <property type="term" value="F:monoatomic cation transmembrane transporter activity"/>
    <property type="evidence" value="ECO:0007669"/>
    <property type="project" value="InterPro"/>
</dbReference>
<evidence type="ECO:0000259" key="9">
    <source>
        <dbReference type="PROSITE" id="PS51202"/>
    </source>
</evidence>
<dbReference type="InterPro" id="IPR050144">
    <property type="entry name" value="AAE_transporter"/>
</dbReference>
<dbReference type="NCBIfam" id="NF003007">
    <property type="entry name" value="PRK03818.1"/>
    <property type="match status" value="1"/>
</dbReference>
<feature type="domain" description="RCK C-terminal" evidence="9">
    <location>
        <begin position="210"/>
        <end position="301"/>
    </location>
</feature>
<dbReference type="Pfam" id="PF02080">
    <property type="entry name" value="TrkA_C"/>
    <property type="match status" value="2"/>
</dbReference>
<organism evidence="10 11">
    <name type="scientific">Parabacteroides chinchillae</name>
    <dbReference type="NCBI Taxonomy" id="871327"/>
    <lineage>
        <taxon>Bacteria</taxon>
        <taxon>Pseudomonadati</taxon>
        <taxon>Bacteroidota</taxon>
        <taxon>Bacteroidia</taxon>
        <taxon>Bacteroidales</taxon>
        <taxon>Tannerellaceae</taxon>
        <taxon>Parabacteroides</taxon>
    </lineage>
</organism>
<evidence type="ECO:0000256" key="1">
    <source>
        <dbReference type="ARBA" id="ARBA00004651"/>
    </source>
</evidence>
<feature type="transmembrane region" description="Helical" evidence="8">
    <location>
        <begin position="399"/>
        <end position="422"/>
    </location>
</feature>
<feature type="transmembrane region" description="Helical" evidence="8">
    <location>
        <begin position="179"/>
        <end position="204"/>
    </location>
</feature>
<dbReference type="InterPro" id="IPR036721">
    <property type="entry name" value="RCK_C_sf"/>
</dbReference>
<protein>
    <submittedName>
        <fullName evidence="10">Putative transport protein</fullName>
    </submittedName>
</protein>
<dbReference type="EMBL" id="FNVS01000001">
    <property type="protein sequence ID" value="SEF42169.1"/>
    <property type="molecule type" value="Genomic_DNA"/>
</dbReference>
<feature type="transmembrane region" description="Helical" evidence="8">
    <location>
        <begin position="460"/>
        <end position="479"/>
    </location>
</feature>
<comment type="subcellular location">
    <subcellularLocation>
        <location evidence="1">Cell membrane</location>
        <topology evidence="1">Multi-pass membrane protein</topology>
    </subcellularLocation>
</comment>
<dbReference type="GO" id="GO:0005886">
    <property type="term" value="C:plasma membrane"/>
    <property type="evidence" value="ECO:0007669"/>
    <property type="project" value="UniProtKB-SubCell"/>
</dbReference>
<feature type="transmembrane region" description="Helical" evidence="8">
    <location>
        <begin position="552"/>
        <end position="576"/>
    </location>
</feature>
<evidence type="ECO:0000256" key="2">
    <source>
        <dbReference type="ARBA" id="ARBA00009854"/>
    </source>
</evidence>
<dbReference type="NCBIfam" id="TIGR01625">
    <property type="entry name" value="YidE_YbjL_dupl"/>
    <property type="match status" value="2"/>
</dbReference>
<keyword evidence="5 8" id="KW-0812">Transmembrane</keyword>
<proteinExistence type="inferred from homology"/>
<evidence type="ECO:0000256" key="8">
    <source>
        <dbReference type="SAM" id="Phobius"/>
    </source>
</evidence>
<reference evidence="10 11" key="1">
    <citation type="submission" date="2016-10" db="EMBL/GenBank/DDBJ databases">
        <authorList>
            <person name="Varghese N."/>
            <person name="Submissions S."/>
        </authorList>
    </citation>
    <scope>NUCLEOTIDE SEQUENCE [LARGE SCALE GENOMIC DNA]</scope>
    <source>
        <strain evidence="10 11">DSM 29073</strain>
    </source>
</reference>
<dbReference type="PROSITE" id="PS51202">
    <property type="entry name" value="RCK_C"/>
    <property type="match status" value="2"/>
</dbReference>
<feature type="transmembrane region" description="Helical" evidence="8">
    <location>
        <begin position="26"/>
        <end position="47"/>
    </location>
</feature>
<evidence type="ECO:0000256" key="3">
    <source>
        <dbReference type="ARBA" id="ARBA00022448"/>
    </source>
</evidence>
<feature type="transmembrane region" description="Helical" evidence="8">
    <location>
        <begin position="519"/>
        <end position="540"/>
    </location>
</feature>
<evidence type="ECO:0000256" key="5">
    <source>
        <dbReference type="ARBA" id="ARBA00022692"/>
    </source>
</evidence>
<sequence>MSTFAPLLISNKFLKYLNNMDWINDLLWGEGIGHSILLLSIVIAAGIQLGRIKVFGVSLGITLVLFVGIILGHFGFTINSNVIHFFKEFGLILFVYSVGMQVGPGFFSSFKKGGVTLNMLACGIVFLGVITAIVIHYITGVSMSTMVGILSGAVTNTPGLGAAQQAYSDMFGVSDKTIALGYAVAYPLGVIGIILSTIFIRYVFRISFEKETEKLNTEDDKHINEAKPISLIVKNPALFGKKVSELSNLLEHRDFVISRVWRNDNKQIEIASAATVLQEYDKIFVITTEQDAETIKAFIGEEIDMERKQWIRMESQFINRRILITKPELNGKHLGQLKLRKLYGINITRINRAGVDLVATPGLRLQVGDRVNVVGTETAVSNVEKVLGNSMKRLNEPNLITIFIGIALGIILGSIPISFPGIPQPVKLGLAGGPLVVAILISRFGYQYKLITYTTQSANFMLREIGITLFLACVGLSAGDGFVDTIVNNGGLAWIGYGFIITVVPLLIVGCIGRYFCKINYFTLMGLIAGSTTDPPALAYSNATAGNDAPSVGYATVYPLTMFLRVLTAQLLILFFA</sequence>
<keyword evidence="3" id="KW-0813">Transport</keyword>
<accession>A0A8G2BTM2</accession>
<feature type="transmembrane region" description="Helical" evidence="8">
    <location>
        <begin position="54"/>
        <end position="76"/>
    </location>
</feature>
<name>A0A8G2BTM2_9BACT</name>
<evidence type="ECO:0000256" key="4">
    <source>
        <dbReference type="ARBA" id="ARBA00022475"/>
    </source>
</evidence>
<dbReference type="PANTHER" id="PTHR30445:SF3">
    <property type="entry name" value="TRANSPORT PROTEIN YIDE-RELATED"/>
    <property type="match status" value="1"/>
</dbReference>
<keyword evidence="11" id="KW-1185">Reference proteome</keyword>
<evidence type="ECO:0000313" key="11">
    <source>
        <dbReference type="Proteomes" id="UP000236725"/>
    </source>
</evidence>
<dbReference type="InterPro" id="IPR006512">
    <property type="entry name" value="YidE_YbjL"/>
</dbReference>
<gene>
    <name evidence="10" type="ORF">SAMN05444001_101118</name>
</gene>
<dbReference type="PANTHER" id="PTHR30445">
    <property type="entry name" value="K(+)_H(+) ANTIPORTER SUBUNIT KHTT"/>
    <property type="match status" value="1"/>
</dbReference>